<feature type="transmembrane region" description="Helical" evidence="7">
    <location>
        <begin position="170"/>
        <end position="191"/>
    </location>
</feature>
<dbReference type="GO" id="GO:0005886">
    <property type="term" value="C:plasma membrane"/>
    <property type="evidence" value="ECO:0007669"/>
    <property type="project" value="TreeGrafter"/>
</dbReference>
<dbReference type="GO" id="GO:0012505">
    <property type="term" value="C:endomembrane system"/>
    <property type="evidence" value="ECO:0007669"/>
    <property type="project" value="UniProtKB-SubCell"/>
</dbReference>
<feature type="transmembrane region" description="Helical" evidence="7">
    <location>
        <begin position="231"/>
        <end position="250"/>
    </location>
</feature>
<keyword evidence="5 7" id="KW-0472">Membrane</keyword>
<feature type="transmembrane region" description="Helical" evidence="7">
    <location>
        <begin position="302"/>
        <end position="320"/>
    </location>
</feature>
<feature type="transmembrane region" description="Helical" evidence="7">
    <location>
        <begin position="380"/>
        <end position="397"/>
    </location>
</feature>
<dbReference type="GO" id="GO:0000329">
    <property type="term" value="C:fungal-type vacuole membrane"/>
    <property type="evidence" value="ECO:0007669"/>
    <property type="project" value="TreeGrafter"/>
</dbReference>
<dbReference type="InterPro" id="IPR020846">
    <property type="entry name" value="MFS_dom"/>
</dbReference>
<evidence type="ECO:0000256" key="7">
    <source>
        <dbReference type="SAM" id="Phobius"/>
    </source>
</evidence>
<keyword evidence="2" id="KW-0813">Transport</keyword>
<feature type="transmembrane region" description="Helical" evidence="7">
    <location>
        <begin position="341"/>
        <end position="360"/>
    </location>
</feature>
<evidence type="ECO:0000256" key="6">
    <source>
        <dbReference type="SAM" id="MobiDB-lite"/>
    </source>
</evidence>
<comment type="caution">
    <text evidence="9">The sequence shown here is derived from an EMBL/GenBank/DDBJ whole genome shotgun (WGS) entry which is preliminary data.</text>
</comment>
<name>A0A8H6W6T2_9AGAR</name>
<evidence type="ECO:0000313" key="10">
    <source>
        <dbReference type="Proteomes" id="UP000636479"/>
    </source>
</evidence>
<sequence length="587" mass="63168">MSSENDPLCKPSPVSYNALDDSPPPSPVVDLPSHPTTDKLWILAGLYSAVFLGALDGKKKGIHARWQTTNMQPGTIVATLLTAIGSDFNKSNEASYIGTSYLLSLCCFTPLYGRLADILGRKGAMLLALFFFGSGTIFCGLAPSMETLILARAVAGMGGGGVMTGTVDSYLRLIILIALLLVSTIVTTDLIPLKQRGLYQGLANILFGLGAGVGGPLGGWVNDTFGWRSAFYFQAPLMIFSATLVAWKVNIQLPSEIQDQPLHEKLRRIDVLGSLTLVGFVGCLLLGFSLKSTEELPWSHPLIYGLFASSGSCGVLFFLVEKYWAFAPVMPLHLITQRTPFAVSLSNLFASMAAFSMLYNVPLYLSAVKLYSSTSAGAHLIPHSIAIPCGSVAAGWLMRRTGKLYTLTIAAASSSLFANILVVFWNDHTAPWHLWGDLVPQALGMAAFITSTLIAMIAGVNREDMPVATGITYLFRTTGQALGVSLSGTLMQTVLLEKLRARIHDAHSAEIIYEIRHSAASIPNLPPQWRQIAVDSYGDALRVVFIFQAALALLCLLACMPIEENPLPGSPPALRPSESRTSLDEQP</sequence>
<feature type="region of interest" description="Disordered" evidence="6">
    <location>
        <begin position="567"/>
        <end position="587"/>
    </location>
</feature>
<dbReference type="Pfam" id="PF07690">
    <property type="entry name" value="MFS_1"/>
    <property type="match status" value="2"/>
</dbReference>
<dbReference type="Proteomes" id="UP000636479">
    <property type="component" value="Unassembled WGS sequence"/>
</dbReference>
<feature type="transmembrane region" description="Helical" evidence="7">
    <location>
        <begin position="198"/>
        <end position="219"/>
    </location>
</feature>
<feature type="transmembrane region" description="Helical" evidence="7">
    <location>
        <begin position="271"/>
        <end position="290"/>
    </location>
</feature>
<evidence type="ECO:0000256" key="5">
    <source>
        <dbReference type="ARBA" id="ARBA00023136"/>
    </source>
</evidence>
<evidence type="ECO:0000256" key="4">
    <source>
        <dbReference type="ARBA" id="ARBA00022989"/>
    </source>
</evidence>
<dbReference type="PROSITE" id="PS50850">
    <property type="entry name" value="MFS"/>
    <property type="match status" value="1"/>
</dbReference>
<feature type="transmembrane region" description="Helical" evidence="7">
    <location>
        <begin position="125"/>
        <end position="150"/>
    </location>
</feature>
<accession>A0A8H6W6T2</accession>
<dbReference type="InterPro" id="IPR011701">
    <property type="entry name" value="MFS"/>
</dbReference>
<keyword evidence="4 7" id="KW-1133">Transmembrane helix</keyword>
<feature type="transmembrane region" description="Helical" evidence="7">
    <location>
        <begin position="438"/>
        <end position="460"/>
    </location>
</feature>
<dbReference type="PANTHER" id="PTHR23501:SF191">
    <property type="entry name" value="VACUOLAR BASIC AMINO ACID TRANSPORTER 4"/>
    <property type="match status" value="1"/>
</dbReference>
<keyword evidence="3 7" id="KW-0812">Transmembrane</keyword>
<gene>
    <name evidence="9" type="ORF">MIND_00707200</name>
</gene>
<dbReference type="GO" id="GO:0015174">
    <property type="term" value="F:basic amino acid transmembrane transporter activity"/>
    <property type="evidence" value="ECO:0007669"/>
    <property type="project" value="TreeGrafter"/>
</dbReference>
<keyword evidence="10" id="KW-1185">Reference proteome</keyword>
<dbReference type="PANTHER" id="PTHR23501">
    <property type="entry name" value="MAJOR FACILITATOR SUPERFAMILY"/>
    <property type="match status" value="1"/>
</dbReference>
<evidence type="ECO:0000313" key="9">
    <source>
        <dbReference type="EMBL" id="KAF7301419.1"/>
    </source>
</evidence>
<evidence type="ECO:0000256" key="1">
    <source>
        <dbReference type="ARBA" id="ARBA00004127"/>
    </source>
</evidence>
<feature type="region of interest" description="Disordered" evidence="6">
    <location>
        <begin position="1"/>
        <end position="30"/>
    </location>
</feature>
<reference evidence="9" key="1">
    <citation type="submission" date="2020-05" db="EMBL/GenBank/DDBJ databases">
        <title>Mycena genomes resolve the evolution of fungal bioluminescence.</title>
        <authorList>
            <person name="Tsai I.J."/>
        </authorList>
    </citation>
    <scope>NUCLEOTIDE SEQUENCE</scope>
    <source>
        <strain evidence="9">171206Taipei</strain>
    </source>
</reference>
<evidence type="ECO:0000256" key="3">
    <source>
        <dbReference type="ARBA" id="ARBA00022692"/>
    </source>
</evidence>
<feature type="transmembrane region" description="Helical" evidence="7">
    <location>
        <begin position="540"/>
        <end position="562"/>
    </location>
</feature>
<dbReference type="OrthoDB" id="3437016at2759"/>
<evidence type="ECO:0000259" key="8">
    <source>
        <dbReference type="PROSITE" id="PS50850"/>
    </source>
</evidence>
<dbReference type="RefSeq" id="XP_037219419.1">
    <property type="nucleotide sequence ID" value="XM_037363775.1"/>
</dbReference>
<feature type="domain" description="Major facilitator superfamily (MFS) profile" evidence="8">
    <location>
        <begin position="42"/>
        <end position="567"/>
    </location>
</feature>
<proteinExistence type="predicted"/>
<dbReference type="AlphaFoldDB" id="A0A8H6W6T2"/>
<comment type="subcellular location">
    <subcellularLocation>
        <location evidence="1">Endomembrane system</location>
        <topology evidence="1">Multi-pass membrane protein</topology>
    </subcellularLocation>
</comment>
<evidence type="ECO:0000256" key="2">
    <source>
        <dbReference type="ARBA" id="ARBA00022448"/>
    </source>
</evidence>
<dbReference type="EMBL" id="JACAZF010000006">
    <property type="protein sequence ID" value="KAF7301419.1"/>
    <property type="molecule type" value="Genomic_DNA"/>
</dbReference>
<organism evidence="9 10">
    <name type="scientific">Mycena indigotica</name>
    <dbReference type="NCBI Taxonomy" id="2126181"/>
    <lineage>
        <taxon>Eukaryota</taxon>
        <taxon>Fungi</taxon>
        <taxon>Dikarya</taxon>
        <taxon>Basidiomycota</taxon>
        <taxon>Agaricomycotina</taxon>
        <taxon>Agaricomycetes</taxon>
        <taxon>Agaricomycetidae</taxon>
        <taxon>Agaricales</taxon>
        <taxon>Marasmiineae</taxon>
        <taxon>Mycenaceae</taxon>
        <taxon>Mycena</taxon>
    </lineage>
</organism>
<feature type="transmembrane region" description="Helical" evidence="7">
    <location>
        <begin position="40"/>
        <end position="57"/>
    </location>
</feature>
<dbReference type="InterPro" id="IPR036259">
    <property type="entry name" value="MFS_trans_sf"/>
</dbReference>
<dbReference type="SUPFAM" id="SSF103473">
    <property type="entry name" value="MFS general substrate transporter"/>
    <property type="match status" value="1"/>
</dbReference>
<dbReference type="Gene3D" id="1.20.1720.10">
    <property type="entry name" value="Multidrug resistance protein D"/>
    <property type="match status" value="1"/>
</dbReference>
<feature type="transmembrane region" description="Helical" evidence="7">
    <location>
        <begin position="404"/>
        <end position="426"/>
    </location>
</feature>
<protein>
    <recommendedName>
        <fullName evidence="8">Major facilitator superfamily (MFS) profile domain-containing protein</fullName>
    </recommendedName>
</protein>
<feature type="compositionally biased region" description="Basic and acidic residues" evidence="6">
    <location>
        <begin position="577"/>
        <end position="587"/>
    </location>
</feature>
<dbReference type="GeneID" id="59346291"/>
<dbReference type="Gene3D" id="1.20.1250.20">
    <property type="entry name" value="MFS general substrate transporter like domains"/>
    <property type="match status" value="1"/>
</dbReference>